<dbReference type="AlphaFoldDB" id="A0A8H6I0H0"/>
<protein>
    <submittedName>
        <fullName evidence="1">Uncharacterized protein</fullName>
    </submittedName>
</protein>
<keyword evidence="2" id="KW-1185">Reference proteome</keyword>
<dbReference type="Proteomes" id="UP000521943">
    <property type="component" value="Unassembled WGS sequence"/>
</dbReference>
<dbReference type="PRINTS" id="PR01217">
    <property type="entry name" value="PRICHEXTENSN"/>
</dbReference>
<accession>A0A8H6I0H0</accession>
<evidence type="ECO:0000313" key="2">
    <source>
        <dbReference type="Proteomes" id="UP000521943"/>
    </source>
</evidence>
<gene>
    <name evidence="1" type="ORF">DFP72DRAFT_1067496</name>
</gene>
<dbReference type="OrthoDB" id="10557202at2759"/>
<reference evidence="1 2" key="1">
    <citation type="submission" date="2020-07" db="EMBL/GenBank/DDBJ databases">
        <title>Comparative genomics of pyrophilous fungi reveals a link between fire events and developmental genes.</title>
        <authorList>
            <consortium name="DOE Joint Genome Institute"/>
            <person name="Steindorff A.S."/>
            <person name="Carver A."/>
            <person name="Calhoun S."/>
            <person name="Stillman K."/>
            <person name="Liu H."/>
            <person name="Lipzen A."/>
            <person name="Pangilinan J."/>
            <person name="Labutti K."/>
            <person name="Bruns T.D."/>
            <person name="Grigoriev I.V."/>
        </authorList>
    </citation>
    <scope>NUCLEOTIDE SEQUENCE [LARGE SCALE GENOMIC DNA]</scope>
    <source>
        <strain evidence="1 2">CBS 144469</strain>
    </source>
</reference>
<dbReference type="EMBL" id="JACGCI010000029">
    <property type="protein sequence ID" value="KAF6755692.1"/>
    <property type="molecule type" value="Genomic_DNA"/>
</dbReference>
<organism evidence="1 2">
    <name type="scientific">Ephemerocybe angulata</name>
    <dbReference type="NCBI Taxonomy" id="980116"/>
    <lineage>
        <taxon>Eukaryota</taxon>
        <taxon>Fungi</taxon>
        <taxon>Dikarya</taxon>
        <taxon>Basidiomycota</taxon>
        <taxon>Agaricomycotina</taxon>
        <taxon>Agaricomycetes</taxon>
        <taxon>Agaricomycetidae</taxon>
        <taxon>Agaricales</taxon>
        <taxon>Agaricineae</taxon>
        <taxon>Psathyrellaceae</taxon>
        <taxon>Ephemerocybe</taxon>
    </lineage>
</organism>
<sequence length="256" mass="28186">MHGTTAAVDMSTLTKAEGLWFEDGNLILVFGDMFAFPPPAEGNTMFDGCPIVQTYDSAKDMGFFLRAVLDSESFPLRRDDPSYLSILALLRTPSLTTSRTTTRITISHPYDQSYRRSYHQFTPAPTLAPTLATITPYPRPYHPLPSLPPPLLPTSTLAPTVPPTTFYPRSYRPPTLAPNPSYPRSYPRSYHLSLSPPILVPTTSYLAPTTSYLRSYPFPPSIPPSLLPPPSLAPPPSLLILIPPPTLVPTTSHPRS</sequence>
<name>A0A8H6I0H0_9AGAR</name>
<comment type="caution">
    <text evidence="1">The sequence shown here is derived from an EMBL/GenBank/DDBJ whole genome shotgun (WGS) entry which is preliminary data.</text>
</comment>
<proteinExistence type="predicted"/>
<evidence type="ECO:0000313" key="1">
    <source>
        <dbReference type="EMBL" id="KAF6755692.1"/>
    </source>
</evidence>